<dbReference type="RefSeq" id="WP_053328408.1">
    <property type="nucleotide sequence ID" value="NZ_CP009928.1"/>
</dbReference>
<evidence type="ECO:0000313" key="1">
    <source>
        <dbReference type="EMBL" id="AKK73616.1"/>
    </source>
</evidence>
<sequence>MKGLEKGLDAHHVGQSAIMKRFIAGYEHNTAPTILVPAVGHRFLGPNGIVSRSTKGFTNARQVLARDIFELRRVYGSQGIPNSALQDLIQANKTMYPEAFIK</sequence>
<name>A0A0G3M380_CHRGL</name>
<dbReference type="PATRIC" id="fig|1324352.5.peg.2982"/>
<dbReference type="AlphaFoldDB" id="A0A0G3M380"/>
<evidence type="ECO:0000313" key="2">
    <source>
        <dbReference type="Proteomes" id="UP000035213"/>
    </source>
</evidence>
<dbReference type="OrthoDB" id="6636741at2"/>
<dbReference type="KEGG" id="cgn:OK18_14315"/>
<protein>
    <submittedName>
        <fullName evidence="1">Uncharacterized protein</fullName>
    </submittedName>
</protein>
<dbReference type="STRING" id="1324352.OK18_14315"/>
<dbReference type="Proteomes" id="UP000035213">
    <property type="component" value="Chromosome"/>
</dbReference>
<gene>
    <name evidence="1" type="ORF">OK18_14315</name>
</gene>
<reference evidence="1 2" key="1">
    <citation type="submission" date="2014-11" db="EMBL/GenBank/DDBJ databases">
        <authorList>
            <person name="Park G.-S."/>
            <person name="Hong S.-J."/>
            <person name="Jung B.K."/>
            <person name="Khan A.R."/>
            <person name="Kwak Y."/>
            <person name="Shin J.-H."/>
        </authorList>
    </citation>
    <scope>NUCLEOTIDE SEQUENCE [LARGE SCALE GENOMIC DNA]</scope>
    <source>
        <strain evidence="1 2">DSM 27622</strain>
    </source>
</reference>
<accession>A0A0G3M380</accession>
<organism evidence="1 2">
    <name type="scientific">Chryseobacterium gallinarum</name>
    <dbReference type="NCBI Taxonomy" id="1324352"/>
    <lineage>
        <taxon>Bacteria</taxon>
        <taxon>Pseudomonadati</taxon>
        <taxon>Bacteroidota</taxon>
        <taxon>Flavobacteriia</taxon>
        <taxon>Flavobacteriales</taxon>
        <taxon>Weeksellaceae</taxon>
        <taxon>Chryseobacterium group</taxon>
        <taxon>Chryseobacterium</taxon>
    </lineage>
</organism>
<dbReference type="EMBL" id="CP009928">
    <property type="protein sequence ID" value="AKK73616.1"/>
    <property type="molecule type" value="Genomic_DNA"/>
</dbReference>
<proteinExistence type="predicted"/>